<dbReference type="AlphaFoldDB" id="A0A2R6NVU3"/>
<feature type="region of interest" description="Disordered" evidence="1">
    <location>
        <begin position="32"/>
        <end position="57"/>
    </location>
</feature>
<dbReference type="PANTHER" id="PTHR31912">
    <property type="entry name" value="IP13529P"/>
    <property type="match status" value="1"/>
</dbReference>
<dbReference type="EMBL" id="MLYV02000770">
    <property type="protein sequence ID" value="PSR77869.1"/>
    <property type="molecule type" value="Genomic_DNA"/>
</dbReference>
<accession>A0A2R6NVU3</accession>
<reference evidence="2 3" key="1">
    <citation type="submission" date="2018-02" db="EMBL/GenBank/DDBJ databases">
        <title>Genome sequence of the basidiomycete white-rot fungus Phlebia centrifuga.</title>
        <authorList>
            <person name="Granchi Z."/>
            <person name="Peng M."/>
            <person name="de Vries R.P."/>
            <person name="Hilden K."/>
            <person name="Makela M.R."/>
            <person name="Grigoriev I."/>
            <person name="Riley R."/>
        </authorList>
    </citation>
    <scope>NUCLEOTIDE SEQUENCE [LARGE SCALE GENOMIC DNA]</scope>
    <source>
        <strain evidence="2 3">FBCC195</strain>
    </source>
</reference>
<dbReference type="PANTHER" id="PTHR31912:SF34">
    <property type="entry name" value="NOTOCHORD-RELATED PROTEIN"/>
    <property type="match status" value="1"/>
</dbReference>
<evidence type="ECO:0000313" key="2">
    <source>
        <dbReference type="EMBL" id="PSR77869.1"/>
    </source>
</evidence>
<organism evidence="2 3">
    <name type="scientific">Hermanssonia centrifuga</name>
    <dbReference type="NCBI Taxonomy" id="98765"/>
    <lineage>
        <taxon>Eukaryota</taxon>
        <taxon>Fungi</taxon>
        <taxon>Dikarya</taxon>
        <taxon>Basidiomycota</taxon>
        <taxon>Agaricomycotina</taxon>
        <taxon>Agaricomycetes</taxon>
        <taxon>Polyporales</taxon>
        <taxon>Meruliaceae</taxon>
        <taxon>Hermanssonia</taxon>
    </lineage>
</organism>
<comment type="caution">
    <text evidence="2">The sequence shown here is derived from an EMBL/GenBank/DDBJ whole genome shotgun (WGS) entry which is preliminary data.</text>
</comment>
<name>A0A2R6NVU3_9APHY</name>
<dbReference type="OrthoDB" id="2506088at2759"/>
<sequence>MAHCDTINHSLRTRASPKTTVLRPFVSASKAAPIPSGATQQISDSARSSSGSGTGDLIVTPPHEEQAIHGAELNDGIEATTSEVSDALMEDIMHSLHGISSGCDAENEEEPVRLAELWDAASRSRVVHAPEVDYYEELLFSLRRGDRLANLHTLSPFETNAGPHEDSEDSFGINIPEHLEPDINAVHTTADVDPNTETYPWPSMADYANPITRFSMQDYPVDCNGAMSQVQHAEKMLLDLPSEFVPPMVRVENESYFVNELLQLRSEEYFIPEHFFFANDLSEALLRAGDYGKEASTGQPELFALGWTATRTANGFVVNMEHRFHTPISEFHRSFDEIRANNIEFGCNFAECSQLWSTKMPHSFREKAQGRMVYSVPIIVFMDDVSGNISKQWNKHHVIYMSNGNMPREMIDKEFCVRFVSLSPHATPMELVDAMRKSICKVASFHTESRKAAEDGITAWDCKYNEEVLLIPYPLLWAGDNPMQAEECSQGGLTCNFFCRTYKVGGTKEYKRTEEGFESLFTSAELRQPEETLTEVLDQLNNALRPGAQTKLSNAVRETGISDTTNTHFLNFIVSLGKELRQLPGSNEEEISRQLQEKFENWLGDDLREGRVNPLLTTPGVNIHQDTPTEILHTVLLGIVKYFWGQTMHIITQKKHLTDIFRAWLESVNTAGLKDPDLRPEYLIQYKGSLIGKHFKSLAQVMPFLVYDLVPKMVMDAWAAIGSLVVLLWHTEIENTQEYLAPSRDTCTAFAEQDIVKHIATGGLWFDNKQKKWMRAGKGIINYVNEHPTQAKLLGIKQDREFEIGRIQLGIPVKDASHKVVNPVPLLWSNTVCGTTAATVSEEPFTERSTYKFYKARSLVVANGDRARIGDHVFYSVDDVGKPDVRDSVTN</sequence>
<dbReference type="Proteomes" id="UP000186601">
    <property type="component" value="Unassembled WGS sequence"/>
</dbReference>
<evidence type="ECO:0000313" key="3">
    <source>
        <dbReference type="Proteomes" id="UP000186601"/>
    </source>
</evidence>
<evidence type="ECO:0000256" key="1">
    <source>
        <dbReference type="SAM" id="MobiDB-lite"/>
    </source>
</evidence>
<proteinExistence type="predicted"/>
<keyword evidence="3" id="KW-1185">Reference proteome</keyword>
<protein>
    <submittedName>
        <fullName evidence="2">Uncharacterized protein</fullName>
    </submittedName>
</protein>
<gene>
    <name evidence="2" type="ORF">PHLCEN_2v7690</name>
</gene>